<dbReference type="PANTHER" id="PTHR11842">
    <property type="entry name" value="MITOTIC SPINDLE ASSEMBLY CHECKPOINT PROTEIN MAD2"/>
    <property type="match status" value="1"/>
</dbReference>
<evidence type="ECO:0000313" key="3">
    <source>
        <dbReference type="EMBL" id="MBZ3879420.1"/>
    </source>
</evidence>
<protein>
    <submittedName>
        <fullName evidence="3">Mitotic spindle assembly checkpoint protein MAD2A</fullName>
    </submittedName>
</protein>
<dbReference type="EMBL" id="JAATJV010360038">
    <property type="protein sequence ID" value="MBZ3879420.1"/>
    <property type="molecule type" value="Genomic_DNA"/>
</dbReference>
<dbReference type="GO" id="GO:0007094">
    <property type="term" value="P:mitotic spindle assembly checkpoint signaling"/>
    <property type="evidence" value="ECO:0007669"/>
    <property type="project" value="TreeGrafter"/>
</dbReference>
<organism evidence="3 4">
    <name type="scientific">Sciurus carolinensis</name>
    <name type="common">Eastern gray squirrel</name>
    <dbReference type="NCBI Taxonomy" id="30640"/>
    <lineage>
        <taxon>Eukaryota</taxon>
        <taxon>Metazoa</taxon>
        <taxon>Chordata</taxon>
        <taxon>Craniata</taxon>
        <taxon>Vertebrata</taxon>
        <taxon>Euteleostomi</taxon>
        <taxon>Mammalia</taxon>
        <taxon>Eutheria</taxon>
        <taxon>Euarchontoglires</taxon>
        <taxon>Glires</taxon>
        <taxon>Rodentia</taxon>
        <taxon>Sciuromorpha</taxon>
        <taxon>Sciuridae</taxon>
        <taxon>Sciurinae</taxon>
        <taxon>Sciurini</taxon>
        <taxon>Sciurus</taxon>
    </lineage>
</organism>
<dbReference type="Gene3D" id="3.30.900.10">
    <property type="entry name" value="HORMA domain"/>
    <property type="match status" value="1"/>
</dbReference>
<dbReference type="InterPro" id="IPR036570">
    <property type="entry name" value="HORMA_dom_sf"/>
</dbReference>
<evidence type="ECO:0000256" key="2">
    <source>
        <dbReference type="ARBA" id="ARBA00023242"/>
    </source>
</evidence>
<dbReference type="PANTHER" id="PTHR11842:SF11">
    <property type="entry name" value="MITOTIC SPINDLE ASSEMBLY CHECKPOINT PROTEIN MAD2A"/>
    <property type="match status" value="1"/>
</dbReference>
<keyword evidence="4" id="KW-1185">Reference proteome</keyword>
<dbReference type="InterPro" id="IPR045091">
    <property type="entry name" value="Mad2-like"/>
</dbReference>
<dbReference type="GO" id="GO:0005654">
    <property type="term" value="C:nucleoplasm"/>
    <property type="evidence" value="ECO:0007669"/>
    <property type="project" value="TreeGrafter"/>
</dbReference>
<name>A0AA41SZP9_SCICA</name>
<proteinExistence type="predicted"/>
<comment type="subcellular location">
    <subcellularLocation>
        <location evidence="1">Nucleus</location>
    </subcellularLocation>
</comment>
<dbReference type="Proteomes" id="UP001166674">
    <property type="component" value="Unassembled WGS sequence"/>
</dbReference>
<dbReference type="GO" id="GO:0000776">
    <property type="term" value="C:kinetochore"/>
    <property type="evidence" value="ECO:0007669"/>
    <property type="project" value="TreeGrafter"/>
</dbReference>
<dbReference type="GO" id="GO:0005737">
    <property type="term" value="C:cytoplasm"/>
    <property type="evidence" value="ECO:0007669"/>
    <property type="project" value="TreeGrafter"/>
</dbReference>
<evidence type="ECO:0000256" key="1">
    <source>
        <dbReference type="ARBA" id="ARBA00004123"/>
    </source>
</evidence>
<dbReference type="AlphaFoldDB" id="A0AA41SZP9"/>
<evidence type="ECO:0000313" key="4">
    <source>
        <dbReference type="Proteomes" id="UP001166674"/>
    </source>
</evidence>
<comment type="caution">
    <text evidence="3">The sequence shown here is derived from an EMBL/GenBank/DDBJ whole genome shotgun (WGS) entry which is preliminary data.</text>
</comment>
<gene>
    <name evidence="3" type="ORF">SUZIE_152845</name>
</gene>
<sequence length="185" mass="21208">MRPWEFPTTEKQLEIMVIQQLFQEQDVTLSRRAEIVGKFFLFCVNKAYIPSETLTPVQKYGLTLLITTDPELIKYLNCVVEVKRLAVRCSVQKLVVVILSVKNREVLEKWLFDIECDLTAKDNSAPREKSQEAIQDESCSVYLTDHGDSDVSTTVGSFLYIRHTFTLSFVFGGMTELLLAELPLY</sequence>
<dbReference type="SUPFAM" id="SSF56019">
    <property type="entry name" value="The spindle assembly checkpoint protein mad2"/>
    <property type="match status" value="1"/>
</dbReference>
<keyword evidence="2" id="KW-0539">Nucleus</keyword>
<reference evidence="3" key="1">
    <citation type="submission" date="2020-03" db="EMBL/GenBank/DDBJ databases">
        <title>Studies in the Genomics of Life Span.</title>
        <authorList>
            <person name="Glass D."/>
        </authorList>
    </citation>
    <scope>NUCLEOTIDE SEQUENCE</scope>
    <source>
        <strain evidence="3">SUZIE</strain>
        <tissue evidence="3">Muscle</tissue>
    </source>
</reference>
<accession>A0AA41SZP9</accession>